<sequence length="284" mass="31316">MQPDPNKVDELLRMAAHEELLPRLAHVRRSVKADGSLLTEADLAMSVRLREELARYRPDIGFLSEEASLDEQRDLLQAPPPLFWCLDPLDGTSNFVAGVPFFAVSLALIEKGQSIFGIVYDPIRDESFVAIKGRGATYNGKPLILKPMNIPLEYSMALVNFKHLDMGLALRLLRSPPYGSQRNYGACALEWAWLAAGRGHIALHGGQRIWDVAAGSLIFTEAGGACSTLDGAEFLNLTLAPCSVIAARDSCLFMEWRDWLVHDNDRSGHRVLSSSEASPRTDEA</sequence>
<comment type="similarity">
    <text evidence="1">Belongs to the inositol monophosphatase superfamily.</text>
</comment>
<reference evidence="3" key="1">
    <citation type="submission" date="2019-02" db="EMBL/GenBank/DDBJ databases">
        <authorList>
            <person name="Gruber-Vodicka R. H."/>
            <person name="Seah K. B. B."/>
        </authorList>
    </citation>
    <scope>NUCLEOTIDE SEQUENCE</scope>
    <source>
        <strain evidence="3">BECK_M6</strain>
    </source>
</reference>
<dbReference type="Gene3D" id="3.40.190.80">
    <property type="match status" value="1"/>
</dbReference>
<evidence type="ECO:0000313" key="3">
    <source>
        <dbReference type="EMBL" id="VFJ99139.1"/>
    </source>
</evidence>
<feature type="binding site" evidence="2">
    <location>
        <position position="87"/>
    </location>
    <ligand>
        <name>Mg(2+)</name>
        <dbReference type="ChEBI" id="CHEBI:18420"/>
        <label>1</label>
        <note>catalytic</note>
    </ligand>
</feature>
<dbReference type="SUPFAM" id="SSF56655">
    <property type="entry name" value="Carbohydrate phosphatase"/>
    <property type="match status" value="1"/>
</dbReference>
<dbReference type="GO" id="GO:0006020">
    <property type="term" value="P:inositol metabolic process"/>
    <property type="evidence" value="ECO:0007669"/>
    <property type="project" value="TreeGrafter"/>
</dbReference>
<gene>
    <name evidence="3" type="ORF">BECKLFY1418A_GA0070994_10945</name>
</gene>
<dbReference type="GO" id="GO:0007165">
    <property type="term" value="P:signal transduction"/>
    <property type="evidence" value="ECO:0007669"/>
    <property type="project" value="TreeGrafter"/>
</dbReference>
<name>A0A450V2Z1_9GAMM</name>
<comment type="cofactor">
    <cofactor evidence="2">
        <name>Mg(2+)</name>
        <dbReference type="ChEBI" id="CHEBI:18420"/>
    </cofactor>
</comment>
<protein>
    <submittedName>
        <fullName evidence="3">Myo-inositol-1(Or 4)-monophosphatase</fullName>
    </submittedName>
</protein>
<evidence type="ECO:0000256" key="2">
    <source>
        <dbReference type="PIRSR" id="PIRSR600760-2"/>
    </source>
</evidence>
<dbReference type="GO" id="GO:0008934">
    <property type="term" value="F:inositol monophosphate 1-phosphatase activity"/>
    <property type="evidence" value="ECO:0007669"/>
    <property type="project" value="TreeGrafter"/>
</dbReference>
<dbReference type="Pfam" id="PF00459">
    <property type="entry name" value="Inositol_P"/>
    <property type="match status" value="1"/>
</dbReference>
<feature type="binding site" evidence="2">
    <location>
        <position position="211"/>
    </location>
    <ligand>
        <name>Mg(2+)</name>
        <dbReference type="ChEBI" id="CHEBI:18420"/>
        <label>1</label>
        <note>catalytic</note>
    </ligand>
</feature>
<dbReference type="PANTHER" id="PTHR20854:SF4">
    <property type="entry name" value="INOSITOL-1-MONOPHOSPHATASE-RELATED"/>
    <property type="match status" value="1"/>
</dbReference>
<feature type="binding site" evidence="2">
    <location>
        <position position="89"/>
    </location>
    <ligand>
        <name>Mg(2+)</name>
        <dbReference type="ChEBI" id="CHEBI:18420"/>
        <label>1</label>
        <note>catalytic</note>
    </ligand>
</feature>
<dbReference type="GO" id="GO:0046872">
    <property type="term" value="F:metal ion binding"/>
    <property type="evidence" value="ECO:0007669"/>
    <property type="project" value="UniProtKB-KW"/>
</dbReference>
<feature type="binding site" evidence="2">
    <location>
        <position position="90"/>
    </location>
    <ligand>
        <name>Mg(2+)</name>
        <dbReference type="ChEBI" id="CHEBI:18420"/>
        <label>2</label>
    </ligand>
</feature>
<organism evidence="3">
    <name type="scientific">Candidatus Kentrum sp. LFY</name>
    <dbReference type="NCBI Taxonomy" id="2126342"/>
    <lineage>
        <taxon>Bacteria</taxon>
        <taxon>Pseudomonadati</taxon>
        <taxon>Pseudomonadota</taxon>
        <taxon>Gammaproteobacteria</taxon>
        <taxon>Candidatus Kentrum</taxon>
    </lineage>
</organism>
<keyword evidence="2" id="KW-0460">Magnesium</keyword>
<dbReference type="Gene3D" id="3.30.540.10">
    <property type="entry name" value="Fructose-1,6-Bisphosphatase, subunit A, domain 1"/>
    <property type="match status" value="1"/>
</dbReference>
<keyword evidence="2" id="KW-0479">Metal-binding</keyword>
<accession>A0A450V2Z1</accession>
<feature type="binding site" evidence="2">
    <location>
        <position position="65"/>
    </location>
    <ligand>
        <name>Mg(2+)</name>
        <dbReference type="ChEBI" id="CHEBI:18420"/>
        <label>1</label>
        <note>catalytic</note>
    </ligand>
</feature>
<dbReference type="PRINTS" id="PR00377">
    <property type="entry name" value="IMPHPHTASES"/>
</dbReference>
<dbReference type="EMBL" id="CAADFH010000094">
    <property type="protein sequence ID" value="VFJ99139.1"/>
    <property type="molecule type" value="Genomic_DNA"/>
</dbReference>
<dbReference type="PANTHER" id="PTHR20854">
    <property type="entry name" value="INOSITOL MONOPHOSPHATASE"/>
    <property type="match status" value="1"/>
</dbReference>
<dbReference type="AlphaFoldDB" id="A0A450V2Z1"/>
<dbReference type="CDD" id="cd01637">
    <property type="entry name" value="IMPase_like"/>
    <property type="match status" value="1"/>
</dbReference>
<dbReference type="InterPro" id="IPR000760">
    <property type="entry name" value="Inositol_monophosphatase-like"/>
</dbReference>
<evidence type="ECO:0000256" key="1">
    <source>
        <dbReference type="ARBA" id="ARBA00009759"/>
    </source>
</evidence>
<proteinExistence type="inferred from homology"/>